<dbReference type="STRING" id="765440.A0A0C3FII3"/>
<dbReference type="CDD" id="cd00067">
    <property type="entry name" value="GAL4"/>
    <property type="match status" value="1"/>
</dbReference>
<reference evidence="6" key="2">
    <citation type="submission" date="2015-01" db="EMBL/GenBank/DDBJ databases">
        <title>Evolutionary Origins and Diversification of the Mycorrhizal Mutualists.</title>
        <authorList>
            <consortium name="DOE Joint Genome Institute"/>
            <consortium name="Mycorrhizal Genomics Consortium"/>
            <person name="Kohler A."/>
            <person name="Kuo A."/>
            <person name="Nagy L.G."/>
            <person name="Floudas D."/>
            <person name="Copeland A."/>
            <person name="Barry K.W."/>
            <person name="Cichocki N."/>
            <person name="Veneault-Fourrey C."/>
            <person name="LaButti K."/>
            <person name="Lindquist E.A."/>
            <person name="Lipzen A."/>
            <person name="Lundell T."/>
            <person name="Morin E."/>
            <person name="Murat C."/>
            <person name="Riley R."/>
            <person name="Ohm R."/>
            <person name="Sun H."/>
            <person name="Tunlid A."/>
            <person name="Henrissat B."/>
            <person name="Grigoriev I.V."/>
            <person name="Hibbett D.S."/>
            <person name="Martin F."/>
        </authorList>
    </citation>
    <scope>NUCLEOTIDE SEQUENCE [LARGE SCALE GENOMIC DNA]</scope>
    <source>
        <strain evidence="6">F 1598</strain>
    </source>
</reference>
<dbReference type="OrthoDB" id="5419315at2759"/>
<dbReference type="GO" id="GO:0000981">
    <property type="term" value="F:DNA-binding transcription factor activity, RNA polymerase II-specific"/>
    <property type="evidence" value="ECO:0007669"/>
    <property type="project" value="InterPro"/>
</dbReference>
<evidence type="ECO:0000259" key="4">
    <source>
        <dbReference type="PROSITE" id="PS50048"/>
    </source>
</evidence>
<dbReference type="InterPro" id="IPR036864">
    <property type="entry name" value="Zn2-C6_fun-type_DNA-bd_sf"/>
</dbReference>
<evidence type="ECO:0000313" key="5">
    <source>
        <dbReference type="EMBL" id="KIM84170.1"/>
    </source>
</evidence>
<dbReference type="Pfam" id="PF11951">
    <property type="entry name" value="Fungal_trans_2"/>
    <property type="match status" value="1"/>
</dbReference>
<dbReference type="InterPro" id="IPR021858">
    <property type="entry name" value="Fun_TF"/>
</dbReference>
<evidence type="ECO:0000256" key="3">
    <source>
        <dbReference type="SAM" id="MobiDB-lite"/>
    </source>
</evidence>
<dbReference type="GO" id="GO:0008270">
    <property type="term" value="F:zinc ion binding"/>
    <property type="evidence" value="ECO:0007669"/>
    <property type="project" value="InterPro"/>
</dbReference>
<dbReference type="PROSITE" id="PS00463">
    <property type="entry name" value="ZN2_CY6_FUNGAL_1"/>
    <property type="match status" value="1"/>
</dbReference>
<accession>A0A0C3FII3</accession>
<keyword evidence="2" id="KW-0539">Nucleus</keyword>
<dbReference type="HOGENOM" id="CLU_013536_0_0_1"/>
<dbReference type="EMBL" id="KN832988">
    <property type="protein sequence ID" value="KIM84170.1"/>
    <property type="molecule type" value="Genomic_DNA"/>
</dbReference>
<dbReference type="PANTHER" id="PTHR37534:SF20">
    <property type="entry name" value="PRO1A C6 ZINK-FINGER PROTEIN"/>
    <property type="match status" value="1"/>
</dbReference>
<proteinExistence type="predicted"/>
<dbReference type="PANTHER" id="PTHR37534">
    <property type="entry name" value="TRANSCRIPTIONAL ACTIVATOR PROTEIN UGA3"/>
    <property type="match status" value="1"/>
</dbReference>
<dbReference type="AlphaFoldDB" id="A0A0C3FII3"/>
<dbReference type="SMART" id="SM00066">
    <property type="entry name" value="GAL4"/>
    <property type="match status" value="1"/>
</dbReference>
<evidence type="ECO:0000256" key="1">
    <source>
        <dbReference type="ARBA" id="ARBA00004123"/>
    </source>
</evidence>
<reference evidence="5 6" key="1">
    <citation type="submission" date="2014-04" db="EMBL/GenBank/DDBJ databases">
        <authorList>
            <consortium name="DOE Joint Genome Institute"/>
            <person name="Kuo A."/>
            <person name="Tarkka M."/>
            <person name="Buscot F."/>
            <person name="Kohler A."/>
            <person name="Nagy L.G."/>
            <person name="Floudas D."/>
            <person name="Copeland A."/>
            <person name="Barry K.W."/>
            <person name="Cichocki N."/>
            <person name="Veneault-Fourrey C."/>
            <person name="LaButti K."/>
            <person name="Lindquist E.A."/>
            <person name="Lipzen A."/>
            <person name="Lundell T."/>
            <person name="Morin E."/>
            <person name="Murat C."/>
            <person name="Sun H."/>
            <person name="Tunlid A."/>
            <person name="Henrissat B."/>
            <person name="Grigoriev I.V."/>
            <person name="Hibbett D.S."/>
            <person name="Martin F."/>
            <person name="Nordberg H.P."/>
            <person name="Cantor M.N."/>
            <person name="Hua S.X."/>
        </authorList>
    </citation>
    <scope>NUCLEOTIDE SEQUENCE [LARGE SCALE GENOMIC DNA]</scope>
    <source>
        <strain evidence="5 6">F 1598</strain>
    </source>
</reference>
<dbReference type="GO" id="GO:0005634">
    <property type="term" value="C:nucleus"/>
    <property type="evidence" value="ECO:0007669"/>
    <property type="project" value="UniProtKB-SubCell"/>
</dbReference>
<dbReference type="SUPFAM" id="SSF57701">
    <property type="entry name" value="Zn2/Cys6 DNA-binding domain"/>
    <property type="match status" value="1"/>
</dbReference>
<organism evidence="5 6">
    <name type="scientific">Piloderma croceum (strain F 1598)</name>
    <dbReference type="NCBI Taxonomy" id="765440"/>
    <lineage>
        <taxon>Eukaryota</taxon>
        <taxon>Fungi</taxon>
        <taxon>Dikarya</taxon>
        <taxon>Basidiomycota</taxon>
        <taxon>Agaricomycotina</taxon>
        <taxon>Agaricomycetes</taxon>
        <taxon>Agaricomycetidae</taxon>
        <taxon>Atheliales</taxon>
        <taxon>Atheliaceae</taxon>
        <taxon>Piloderma</taxon>
    </lineage>
</organism>
<evidence type="ECO:0000256" key="2">
    <source>
        <dbReference type="ARBA" id="ARBA00023242"/>
    </source>
</evidence>
<dbReference type="PROSITE" id="PS50048">
    <property type="entry name" value="ZN2_CY6_FUNGAL_2"/>
    <property type="match status" value="1"/>
</dbReference>
<feature type="domain" description="Zn(2)-C6 fungal-type" evidence="4">
    <location>
        <begin position="25"/>
        <end position="56"/>
    </location>
</feature>
<feature type="region of interest" description="Disordered" evidence="3">
    <location>
        <begin position="111"/>
        <end position="187"/>
    </location>
</feature>
<evidence type="ECO:0000313" key="6">
    <source>
        <dbReference type="Proteomes" id="UP000054166"/>
    </source>
</evidence>
<name>A0A0C3FII3_PILCF</name>
<dbReference type="InterPro" id="IPR001138">
    <property type="entry name" value="Zn2Cys6_DnaBD"/>
</dbReference>
<sequence>MPAAPKSPKRAGAPKGKGAVRAKSGCYTCRIRRKKCDEKPNADNHCETCVRLRLECLGFGTKRPEWLRDNRNVLAVRDRIKTHLAAQGMIKGHSGAGPRNAEREPPVLRLHDEYPNSTSSASPPTPTLSISSSDDNRRPGLSISSMRDDSYHLQPSLEPYPSGLTPRMQELSPNSPQPSRGPIYANDIMLPPYNITTSSPSIDPDWRGQTSYSPTEFPSPAILSSFSPTYTLSYDVELSNTLSLYDNSHVIQHPWELEQVQRNLGYTQLPSIPDKYSGLVQHYIQHVVNNQYLLAEQVSTPILMYQALQKSPVALHAACMLSSLVATSHNHGAAVSDLESQDQFSSLIKKSNPEEGDAMAGLHIVSWVLFRGGKGQWKDFLKVACRYADGILWNPRYASPQHALMQCSPMERFIIKTSMWFDVLAAATRVEVPFFLDIFNTIFKPDSVYVENLSVPDELSMLDIMGCENHIVWALAAISDLACWKNQQIAASMPALVKQGELIEKYLMPPTSFPEPFDDLRRMRLLTSQVFRASARVYLHSVLSGAHPSCTEIKVGVADTISWLERVPLANNRAVVRSVVFSICLCSCLTDDPNQRAFFLECLDMQDAYLGNCAEVKRLIEDVWKSREHSSSQPVPWQAIMRKTQILLV</sequence>
<dbReference type="InParanoid" id="A0A0C3FII3"/>
<protein>
    <recommendedName>
        <fullName evidence="4">Zn(2)-C6 fungal-type domain-containing protein</fullName>
    </recommendedName>
</protein>
<feature type="compositionally biased region" description="Low complexity" evidence="3">
    <location>
        <begin position="117"/>
        <end position="133"/>
    </location>
</feature>
<gene>
    <name evidence="5" type="ORF">PILCRDRAFT_401124</name>
</gene>
<comment type="subcellular location">
    <subcellularLocation>
        <location evidence="1">Nucleus</location>
    </subcellularLocation>
</comment>
<keyword evidence="6" id="KW-1185">Reference proteome</keyword>
<dbReference type="Proteomes" id="UP000054166">
    <property type="component" value="Unassembled WGS sequence"/>
</dbReference>